<accession>A0A2X2RFL0</accession>
<name>A0A2X2RFL0_CAPOC</name>
<dbReference type="EMBL" id="UARG01000017">
    <property type="protein sequence ID" value="SQA77237.1"/>
    <property type="molecule type" value="Genomic_DNA"/>
</dbReference>
<protein>
    <recommendedName>
        <fullName evidence="3">MerR family transcriptional regulator</fullName>
    </recommendedName>
</protein>
<proteinExistence type="predicted"/>
<dbReference type="AlphaFoldDB" id="A0A2X2RFL0"/>
<dbReference type="Pfam" id="PF13591">
    <property type="entry name" value="MerR_2"/>
    <property type="match status" value="1"/>
</dbReference>
<organism evidence="1 2">
    <name type="scientific">Capnocytophaga ochracea</name>
    <dbReference type="NCBI Taxonomy" id="1018"/>
    <lineage>
        <taxon>Bacteria</taxon>
        <taxon>Pseudomonadati</taxon>
        <taxon>Bacteroidota</taxon>
        <taxon>Flavobacteriia</taxon>
        <taxon>Flavobacteriales</taxon>
        <taxon>Flavobacteriaceae</taxon>
        <taxon>Capnocytophaga</taxon>
    </lineage>
</organism>
<sequence>MKDRISKEDIVRLYNIEITFFDDLESSGLIETEVIDNTTYLHYDQLSAFERFTNWHYDLEVNMAGLEIIHRLLQQIEELKGVRLEVKDNG</sequence>
<dbReference type="Gene3D" id="1.10.1660.10">
    <property type="match status" value="1"/>
</dbReference>
<dbReference type="RefSeq" id="WP_128090805.1">
    <property type="nucleotide sequence ID" value="NZ_UARG01000017.1"/>
</dbReference>
<evidence type="ECO:0000313" key="1">
    <source>
        <dbReference type="EMBL" id="SQA77237.1"/>
    </source>
</evidence>
<evidence type="ECO:0008006" key="3">
    <source>
        <dbReference type="Google" id="ProtNLM"/>
    </source>
</evidence>
<gene>
    <name evidence="1" type="ORF">NCTC11546_00439</name>
</gene>
<reference evidence="1 2" key="1">
    <citation type="submission" date="2018-06" db="EMBL/GenBank/DDBJ databases">
        <authorList>
            <consortium name="Pathogen Informatics"/>
            <person name="Doyle S."/>
        </authorList>
    </citation>
    <scope>NUCLEOTIDE SEQUENCE [LARGE SCALE GENOMIC DNA]</scope>
    <source>
        <strain evidence="1 2">NCTC11546</strain>
    </source>
</reference>
<evidence type="ECO:0000313" key="2">
    <source>
        <dbReference type="Proteomes" id="UP000249891"/>
    </source>
</evidence>
<dbReference type="Proteomes" id="UP000249891">
    <property type="component" value="Unassembled WGS sequence"/>
</dbReference>